<reference evidence="7 8" key="1">
    <citation type="submission" date="2016-10" db="EMBL/GenBank/DDBJ databases">
        <authorList>
            <person name="de Groot N.N."/>
        </authorList>
    </citation>
    <scope>NUCLEOTIDE SEQUENCE [LARGE SCALE GENOMIC DNA]</scope>
    <source>
        <strain evidence="7 8">CGMCC 1.9159</strain>
    </source>
</reference>
<dbReference type="InterPro" id="IPR017871">
    <property type="entry name" value="ABC_transporter-like_CS"/>
</dbReference>
<keyword evidence="2" id="KW-0813">Transport</keyword>
<keyword evidence="3" id="KW-0547">Nucleotide-binding</keyword>
<dbReference type="EMBL" id="FNGP01000005">
    <property type="protein sequence ID" value="SDL72826.1"/>
    <property type="molecule type" value="Genomic_DNA"/>
</dbReference>
<evidence type="ECO:0000313" key="8">
    <source>
        <dbReference type="Proteomes" id="UP000199475"/>
    </source>
</evidence>
<dbReference type="OrthoDB" id="9804819at2"/>
<protein>
    <submittedName>
        <fullName evidence="7">ABC-2 type transport system ATP-binding protein</fullName>
    </submittedName>
</protein>
<evidence type="ECO:0000313" key="7">
    <source>
        <dbReference type="EMBL" id="SDL72826.1"/>
    </source>
</evidence>
<evidence type="ECO:0000256" key="3">
    <source>
        <dbReference type="ARBA" id="ARBA00022741"/>
    </source>
</evidence>
<dbReference type="PANTHER" id="PTHR42711">
    <property type="entry name" value="ABC TRANSPORTER ATP-BINDING PROTEIN"/>
    <property type="match status" value="1"/>
</dbReference>
<evidence type="ECO:0000256" key="5">
    <source>
        <dbReference type="ARBA" id="ARBA00023251"/>
    </source>
</evidence>
<dbReference type="Gene3D" id="3.40.50.300">
    <property type="entry name" value="P-loop containing nucleotide triphosphate hydrolases"/>
    <property type="match status" value="1"/>
</dbReference>
<dbReference type="PROSITE" id="PS00211">
    <property type="entry name" value="ABC_TRANSPORTER_1"/>
    <property type="match status" value="1"/>
</dbReference>
<keyword evidence="8" id="KW-1185">Reference proteome</keyword>
<accession>A0A1G9MEY4</accession>
<dbReference type="GO" id="GO:0005886">
    <property type="term" value="C:plasma membrane"/>
    <property type="evidence" value="ECO:0007669"/>
    <property type="project" value="UniProtKB-SubCell"/>
</dbReference>
<dbReference type="InterPro" id="IPR003593">
    <property type="entry name" value="AAA+_ATPase"/>
</dbReference>
<dbReference type="GO" id="GO:0046677">
    <property type="term" value="P:response to antibiotic"/>
    <property type="evidence" value="ECO:0007669"/>
    <property type="project" value="UniProtKB-KW"/>
</dbReference>
<comment type="subcellular location">
    <subcellularLocation>
        <location evidence="1">Cell membrane</location>
        <topology evidence="1">Peripheral membrane protein</topology>
    </subcellularLocation>
</comment>
<sequence>MIRAEGLTKEFGDGDARVRAVEGLELFVNEGEVFGFLGPNGAGKTTTVRMLTTLISPTSGRAWVDDIPLGSGRDGAVRARIGVLTESPGLYERLTARRNLQIFAELYGCERPREQVEKYLKLLGLWDRRDSVVGTFSKGMKQKLAIARALVHEPPVLFLDEPTSGLDPEASKTVRDFIDSLRGQGRTIFLCTHNLDEAERLCDRVAVFQRRLIAVDTPGALRARVFGRRTRVQLAPGSDAPSLAAVLSAVPGLGPTETDVGPEGRPGLVVTVGEPESQNPLIVRTLVEHGADVEYVTELSHSMEEVYLRLLHGAPQEEVSAR</sequence>
<dbReference type="STRING" id="686624.SAMN04488242_2593"/>
<dbReference type="SUPFAM" id="SSF52540">
    <property type="entry name" value="P-loop containing nucleoside triphosphate hydrolases"/>
    <property type="match status" value="1"/>
</dbReference>
<dbReference type="SMART" id="SM00382">
    <property type="entry name" value="AAA"/>
    <property type="match status" value="1"/>
</dbReference>
<organism evidence="7 8">
    <name type="scientific">Tessaracoccus oleiagri</name>
    <dbReference type="NCBI Taxonomy" id="686624"/>
    <lineage>
        <taxon>Bacteria</taxon>
        <taxon>Bacillati</taxon>
        <taxon>Actinomycetota</taxon>
        <taxon>Actinomycetes</taxon>
        <taxon>Propionibacteriales</taxon>
        <taxon>Propionibacteriaceae</taxon>
        <taxon>Tessaracoccus</taxon>
    </lineage>
</organism>
<gene>
    <name evidence="7" type="ORF">SAMN04488242_2593</name>
</gene>
<dbReference type="InterPro" id="IPR003439">
    <property type="entry name" value="ABC_transporter-like_ATP-bd"/>
</dbReference>
<dbReference type="PANTHER" id="PTHR42711:SF18">
    <property type="entry name" value="ABC TRANSPORTER, ATP-BINDING PROTEIN"/>
    <property type="match status" value="1"/>
</dbReference>
<evidence type="ECO:0000256" key="2">
    <source>
        <dbReference type="ARBA" id="ARBA00022448"/>
    </source>
</evidence>
<keyword evidence="5" id="KW-0046">Antibiotic resistance</keyword>
<dbReference type="GO" id="GO:0016887">
    <property type="term" value="F:ATP hydrolysis activity"/>
    <property type="evidence" value="ECO:0007669"/>
    <property type="project" value="InterPro"/>
</dbReference>
<evidence type="ECO:0000256" key="1">
    <source>
        <dbReference type="ARBA" id="ARBA00004202"/>
    </source>
</evidence>
<dbReference type="RefSeq" id="WP_093253284.1">
    <property type="nucleotide sequence ID" value="NZ_FNGP01000005.1"/>
</dbReference>
<feature type="domain" description="ABC transporter" evidence="6">
    <location>
        <begin position="2"/>
        <end position="235"/>
    </location>
</feature>
<evidence type="ECO:0000259" key="6">
    <source>
        <dbReference type="PROSITE" id="PS50893"/>
    </source>
</evidence>
<dbReference type="GO" id="GO:0005524">
    <property type="term" value="F:ATP binding"/>
    <property type="evidence" value="ECO:0007669"/>
    <property type="project" value="UniProtKB-KW"/>
</dbReference>
<dbReference type="Proteomes" id="UP000199475">
    <property type="component" value="Unassembled WGS sequence"/>
</dbReference>
<proteinExistence type="predicted"/>
<name>A0A1G9MEY4_9ACTN</name>
<dbReference type="InterPro" id="IPR027417">
    <property type="entry name" value="P-loop_NTPase"/>
</dbReference>
<keyword evidence="4 7" id="KW-0067">ATP-binding</keyword>
<dbReference type="InterPro" id="IPR050763">
    <property type="entry name" value="ABC_transporter_ATP-binding"/>
</dbReference>
<dbReference type="Pfam" id="PF00005">
    <property type="entry name" value="ABC_tran"/>
    <property type="match status" value="1"/>
</dbReference>
<dbReference type="PROSITE" id="PS50893">
    <property type="entry name" value="ABC_TRANSPORTER_2"/>
    <property type="match status" value="1"/>
</dbReference>
<dbReference type="AlphaFoldDB" id="A0A1G9MEY4"/>
<evidence type="ECO:0000256" key="4">
    <source>
        <dbReference type="ARBA" id="ARBA00022840"/>
    </source>
</evidence>